<keyword evidence="4" id="KW-0812">Transmembrane</keyword>
<evidence type="ECO:0000256" key="5">
    <source>
        <dbReference type="ARBA" id="ARBA00023136"/>
    </source>
</evidence>
<evidence type="ECO:0000259" key="6">
    <source>
        <dbReference type="Pfam" id="PF01103"/>
    </source>
</evidence>
<dbReference type="PANTHER" id="PTHR12815:SF18">
    <property type="entry name" value="SORTING AND ASSEMBLY MACHINERY COMPONENT 50 HOMOLOG"/>
    <property type="match status" value="1"/>
</dbReference>
<proteinExistence type="inferred from homology"/>
<comment type="subcellular location">
    <subcellularLocation>
        <location evidence="1">Mitochondrion outer membrane</location>
        <topology evidence="1">Multi-pass membrane protein</topology>
    </subcellularLocation>
</comment>
<evidence type="ECO:0000256" key="4">
    <source>
        <dbReference type="ARBA" id="ARBA00022692"/>
    </source>
</evidence>
<gene>
    <name evidence="7" type="ORF">INT45_004592</name>
</gene>
<dbReference type="Proteomes" id="UP000646827">
    <property type="component" value="Unassembled WGS sequence"/>
</dbReference>
<dbReference type="InterPro" id="IPR039910">
    <property type="entry name" value="D15-like"/>
</dbReference>
<evidence type="ECO:0000256" key="2">
    <source>
        <dbReference type="ARBA" id="ARBA00010913"/>
    </source>
</evidence>
<organism evidence="7 8">
    <name type="scientific">Circinella minor</name>
    <dbReference type="NCBI Taxonomy" id="1195481"/>
    <lineage>
        <taxon>Eukaryota</taxon>
        <taxon>Fungi</taxon>
        <taxon>Fungi incertae sedis</taxon>
        <taxon>Mucoromycota</taxon>
        <taxon>Mucoromycotina</taxon>
        <taxon>Mucoromycetes</taxon>
        <taxon>Mucorales</taxon>
        <taxon>Lichtheimiaceae</taxon>
        <taxon>Circinella</taxon>
    </lineage>
</organism>
<dbReference type="Pfam" id="PF01103">
    <property type="entry name" value="Omp85"/>
    <property type="match status" value="1"/>
</dbReference>
<dbReference type="GO" id="GO:0045040">
    <property type="term" value="P:protein insertion into mitochondrial outer membrane"/>
    <property type="evidence" value="ECO:0007669"/>
    <property type="project" value="TreeGrafter"/>
</dbReference>
<protein>
    <recommendedName>
        <fullName evidence="6">Bacterial surface antigen (D15) domain-containing protein</fullName>
    </recommendedName>
</protein>
<name>A0A8H7VHM6_9FUNG</name>
<evidence type="ECO:0000313" key="8">
    <source>
        <dbReference type="Proteomes" id="UP000646827"/>
    </source>
</evidence>
<reference evidence="7 8" key="1">
    <citation type="submission" date="2020-12" db="EMBL/GenBank/DDBJ databases">
        <title>Metabolic potential, ecology and presence of endohyphal bacteria is reflected in genomic diversity of Mucoromycotina.</title>
        <authorList>
            <person name="Muszewska A."/>
            <person name="Okrasinska A."/>
            <person name="Steczkiewicz K."/>
            <person name="Drgas O."/>
            <person name="Orlowska M."/>
            <person name="Perlinska-Lenart U."/>
            <person name="Aleksandrzak-Piekarczyk T."/>
            <person name="Szatraj K."/>
            <person name="Zielenkiewicz U."/>
            <person name="Pilsyk S."/>
            <person name="Malc E."/>
            <person name="Mieczkowski P."/>
            <person name="Kruszewska J.S."/>
            <person name="Biernat P."/>
            <person name="Pawlowska J."/>
        </authorList>
    </citation>
    <scope>NUCLEOTIDE SEQUENCE [LARGE SCALE GENOMIC DNA]</scope>
    <source>
        <strain evidence="7 8">CBS 142.35</strain>
    </source>
</reference>
<feature type="domain" description="Bacterial surface antigen (D15)" evidence="6">
    <location>
        <begin position="116"/>
        <end position="431"/>
    </location>
</feature>
<dbReference type="GO" id="GO:0005741">
    <property type="term" value="C:mitochondrial outer membrane"/>
    <property type="evidence" value="ECO:0007669"/>
    <property type="project" value="UniProtKB-SubCell"/>
</dbReference>
<evidence type="ECO:0000256" key="1">
    <source>
        <dbReference type="ARBA" id="ARBA00004374"/>
    </source>
</evidence>
<keyword evidence="8" id="KW-1185">Reference proteome</keyword>
<dbReference type="EMBL" id="JAEPRB010000189">
    <property type="protein sequence ID" value="KAG2219232.1"/>
    <property type="molecule type" value="Genomic_DNA"/>
</dbReference>
<sequence length="432" mass="46337">MSSSVPIPPDAPLSVDALRILGTSITRESFLNTNVQDVFNAKTSGDVLSSVKEAAAKLQRHDIFEEIKVYMDSSRSNPDSVNVTFDLKEKGKGVYQTALVTGENEANMTGAVSVRNIFGGAETATARFGFGNRTKAAIEAVVGTPVQASPDFKLEAFAKYSIRDFSMINNYEERAKLAGVRAKGVSSFGKHELAYAMIHRDITAQPKSSATVRANSGQNIKSSLVHTFVNDTRDNVTMPTKGKYLAVTQEFAGIGQRGDANYFKNELAAQVHQTLFGDVTLSTGIKFGLLVPTNDDNQHVNVSDRFYVGGPISVRGFKMGGIGQRDGNDAVGGNIYFAAGASLTAPIPGAAHLPVRAHAFFNAGNIANRAKDTPLKGTLEELINESRTAAGVGLIFHHELARVEANFCIPLRFKGSDLPQHGIQLGLGINFL</sequence>
<dbReference type="Gene3D" id="2.40.160.50">
    <property type="entry name" value="membrane protein fhac: a member of the omp85/tpsb transporter family"/>
    <property type="match status" value="1"/>
</dbReference>
<dbReference type="InterPro" id="IPR000184">
    <property type="entry name" value="Bac_surfAg_D15"/>
</dbReference>
<comment type="caution">
    <text evidence="7">The sequence shown here is derived from an EMBL/GenBank/DDBJ whole genome shotgun (WGS) entry which is preliminary data.</text>
</comment>
<comment type="similarity">
    <text evidence="2">Belongs to the SAM50/omp85 family.</text>
</comment>
<evidence type="ECO:0000313" key="7">
    <source>
        <dbReference type="EMBL" id="KAG2219232.1"/>
    </source>
</evidence>
<keyword evidence="3" id="KW-1134">Transmembrane beta strand</keyword>
<dbReference type="OrthoDB" id="1724197at2759"/>
<accession>A0A8H7VHM6</accession>
<dbReference type="PANTHER" id="PTHR12815">
    <property type="entry name" value="SORTING AND ASSEMBLY MACHINERY SAMM50 PROTEIN FAMILY MEMBER"/>
    <property type="match status" value="1"/>
</dbReference>
<keyword evidence="5" id="KW-0472">Membrane</keyword>
<evidence type="ECO:0000256" key="3">
    <source>
        <dbReference type="ARBA" id="ARBA00022452"/>
    </source>
</evidence>
<dbReference type="AlphaFoldDB" id="A0A8H7VHM6"/>